<dbReference type="RefSeq" id="WP_413782406.1">
    <property type="nucleotide sequence ID" value="NZ_JAUOZS010000001.1"/>
</dbReference>
<reference evidence="4 5" key="1">
    <citation type="submission" date="2023-07" db="EMBL/GenBank/DDBJ databases">
        <title>The novel representative of Negativicutes class, Anaeroselena agilis gen. nov. sp. nov.</title>
        <authorList>
            <person name="Prokofeva M.I."/>
            <person name="Elcheninov A.G."/>
            <person name="Klyukina A."/>
            <person name="Kublanov I.V."/>
            <person name="Frolov E.N."/>
            <person name="Podosokorskaya O.A."/>
        </authorList>
    </citation>
    <scope>NUCLEOTIDE SEQUENCE [LARGE SCALE GENOMIC DNA]</scope>
    <source>
        <strain evidence="4 5">4137-cl</strain>
    </source>
</reference>
<dbReference type="InterPro" id="IPR016181">
    <property type="entry name" value="Acyl_CoA_acyltransferase"/>
</dbReference>
<proteinExistence type="predicted"/>
<dbReference type="PROSITE" id="PS51186">
    <property type="entry name" value="GNAT"/>
    <property type="match status" value="1"/>
</dbReference>
<organism evidence="4 5">
    <name type="scientific">Anaeroselena agilis</name>
    <dbReference type="NCBI Taxonomy" id="3063788"/>
    <lineage>
        <taxon>Bacteria</taxon>
        <taxon>Bacillati</taxon>
        <taxon>Bacillota</taxon>
        <taxon>Negativicutes</taxon>
        <taxon>Acetonemataceae</taxon>
        <taxon>Anaeroselena</taxon>
    </lineage>
</organism>
<keyword evidence="5" id="KW-1185">Reference proteome</keyword>
<feature type="domain" description="N-acetyltransferase" evidence="3">
    <location>
        <begin position="1"/>
        <end position="144"/>
    </location>
</feature>
<evidence type="ECO:0000256" key="1">
    <source>
        <dbReference type="ARBA" id="ARBA00022679"/>
    </source>
</evidence>
<keyword evidence="1" id="KW-0808">Transferase</keyword>
<dbReference type="InterPro" id="IPR050832">
    <property type="entry name" value="Bact_Acetyltransf"/>
</dbReference>
<dbReference type="Proteomes" id="UP001254848">
    <property type="component" value="Unassembled WGS sequence"/>
</dbReference>
<gene>
    <name evidence="4" type="ORF">Q4T40_22270</name>
</gene>
<dbReference type="PANTHER" id="PTHR43877">
    <property type="entry name" value="AMINOALKYLPHOSPHONATE N-ACETYLTRANSFERASE-RELATED-RELATED"/>
    <property type="match status" value="1"/>
</dbReference>
<dbReference type="EMBL" id="JAUOZS010000001">
    <property type="protein sequence ID" value="MDT8903968.1"/>
    <property type="molecule type" value="Genomic_DNA"/>
</dbReference>
<accession>A0ABU3P4M3</accession>
<evidence type="ECO:0000259" key="3">
    <source>
        <dbReference type="PROSITE" id="PS51186"/>
    </source>
</evidence>
<dbReference type="InterPro" id="IPR000182">
    <property type="entry name" value="GNAT_dom"/>
</dbReference>
<protein>
    <submittedName>
        <fullName evidence="4">GNAT family N-acetyltransferase</fullName>
    </submittedName>
</protein>
<sequence length="144" mass="15267">MEIRALTEDDIPALAGLYKQFWGEESDPAAMRAQFRRLAAAGSHLFLGAVLDGRLVGSVMGVVCGELYGPCRPFLVVENMIVDAPRRGCGIGKALLAALEKRAAERGCGQAILVTEADRPDACAFYAAAGYPAGAHRGFKKKLG</sequence>
<dbReference type="SUPFAM" id="SSF55729">
    <property type="entry name" value="Acyl-CoA N-acyltransferases (Nat)"/>
    <property type="match status" value="1"/>
</dbReference>
<dbReference type="CDD" id="cd04301">
    <property type="entry name" value="NAT_SF"/>
    <property type="match status" value="1"/>
</dbReference>
<comment type="caution">
    <text evidence="4">The sequence shown here is derived from an EMBL/GenBank/DDBJ whole genome shotgun (WGS) entry which is preliminary data.</text>
</comment>
<keyword evidence="2" id="KW-0012">Acyltransferase</keyword>
<evidence type="ECO:0000313" key="4">
    <source>
        <dbReference type="EMBL" id="MDT8903968.1"/>
    </source>
</evidence>
<evidence type="ECO:0000256" key="2">
    <source>
        <dbReference type="ARBA" id="ARBA00023315"/>
    </source>
</evidence>
<dbReference type="Pfam" id="PF00583">
    <property type="entry name" value="Acetyltransf_1"/>
    <property type="match status" value="1"/>
</dbReference>
<dbReference type="Gene3D" id="3.40.630.30">
    <property type="match status" value="1"/>
</dbReference>
<name>A0ABU3P4M3_9FIRM</name>
<evidence type="ECO:0000313" key="5">
    <source>
        <dbReference type="Proteomes" id="UP001254848"/>
    </source>
</evidence>